<accession>A0A1X7ULS5</accession>
<dbReference type="EnsemblMetazoa" id="Aqu2.1.28377_001">
    <property type="protein sequence ID" value="Aqu2.1.28377_001"/>
    <property type="gene ID" value="Aqu2.1.28377"/>
</dbReference>
<feature type="region of interest" description="Disordered" evidence="1">
    <location>
        <begin position="1"/>
        <end position="24"/>
    </location>
</feature>
<proteinExistence type="predicted"/>
<dbReference type="AlphaFoldDB" id="A0A1X7ULS5"/>
<reference evidence="2" key="1">
    <citation type="submission" date="2017-05" db="UniProtKB">
        <authorList>
            <consortium name="EnsemblMetazoa"/>
        </authorList>
    </citation>
    <scope>IDENTIFICATION</scope>
</reference>
<name>A0A1X7ULS5_AMPQE</name>
<organism evidence="2">
    <name type="scientific">Amphimedon queenslandica</name>
    <name type="common">Sponge</name>
    <dbReference type="NCBI Taxonomy" id="400682"/>
    <lineage>
        <taxon>Eukaryota</taxon>
        <taxon>Metazoa</taxon>
        <taxon>Porifera</taxon>
        <taxon>Demospongiae</taxon>
        <taxon>Heteroscleromorpha</taxon>
        <taxon>Haplosclerida</taxon>
        <taxon>Niphatidae</taxon>
        <taxon>Amphimedon</taxon>
    </lineage>
</organism>
<sequence>MVPEEKEDKGGTKKEMDKERQKGESLDELSITFRRLGNQQKELKILISMSKLLQGYQSQKNDFYTILLHCSVRSAVTHQIQTDNQADALQMDLWKQLVAFLIHMHNTSTVVMVLAGPIHDLVSREHS</sequence>
<dbReference type="InParanoid" id="A0A1X7ULS5"/>
<evidence type="ECO:0000256" key="1">
    <source>
        <dbReference type="SAM" id="MobiDB-lite"/>
    </source>
</evidence>
<protein>
    <submittedName>
        <fullName evidence="2">Uncharacterized protein</fullName>
    </submittedName>
</protein>
<evidence type="ECO:0000313" key="2">
    <source>
        <dbReference type="EnsemblMetazoa" id="Aqu2.1.28377_001"/>
    </source>
</evidence>